<dbReference type="SMART" id="SM01049">
    <property type="entry name" value="Cache_2"/>
    <property type="match status" value="1"/>
</dbReference>
<feature type="domain" description="HAMP" evidence="11">
    <location>
        <begin position="223"/>
        <end position="273"/>
    </location>
</feature>
<evidence type="ECO:0000256" key="5">
    <source>
        <dbReference type="ARBA" id="ARBA00023136"/>
    </source>
</evidence>
<dbReference type="PANTHER" id="PTHR32089">
    <property type="entry name" value="METHYL-ACCEPTING CHEMOTAXIS PROTEIN MCPB"/>
    <property type="match status" value="1"/>
</dbReference>
<dbReference type="RefSeq" id="WP_340294815.1">
    <property type="nucleotide sequence ID" value="NZ_JBBEOI010000184.1"/>
</dbReference>
<dbReference type="SMART" id="SM00283">
    <property type="entry name" value="MA"/>
    <property type="match status" value="1"/>
</dbReference>
<evidence type="ECO:0000256" key="7">
    <source>
        <dbReference type="ARBA" id="ARBA00029447"/>
    </source>
</evidence>
<dbReference type="SMART" id="SM00304">
    <property type="entry name" value="HAMP"/>
    <property type="match status" value="1"/>
</dbReference>
<feature type="transmembrane region" description="Helical" evidence="9">
    <location>
        <begin position="21"/>
        <end position="43"/>
    </location>
</feature>
<comment type="caution">
    <text evidence="12">The sequence shown here is derived from an EMBL/GenBank/DDBJ whole genome shotgun (WGS) entry which is preliminary data.</text>
</comment>
<dbReference type="Pfam" id="PF00015">
    <property type="entry name" value="MCPsignal"/>
    <property type="match status" value="1"/>
</dbReference>
<dbReference type="Pfam" id="PF00672">
    <property type="entry name" value="HAMP"/>
    <property type="match status" value="1"/>
</dbReference>
<dbReference type="PANTHER" id="PTHR32089:SF112">
    <property type="entry name" value="LYSOZYME-LIKE PROTEIN-RELATED"/>
    <property type="match status" value="1"/>
</dbReference>
<keyword evidence="5 9" id="KW-0472">Membrane</keyword>
<evidence type="ECO:0000256" key="1">
    <source>
        <dbReference type="ARBA" id="ARBA00004651"/>
    </source>
</evidence>
<feature type="domain" description="Methyl-accepting transducer" evidence="10">
    <location>
        <begin position="278"/>
        <end position="514"/>
    </location>
</feature>
<dbReference type="InterPro" id="IPR033480">
    <property type="entry name" value="sCache_2"/>
</dbReference>
<evidence type="ECO:0000256" key="2">
    <source>
        <dbReference type="ARBA" id="ARBA00022475"/>
    </source>
</evidence>
<evidence type="ECO:0000259" key="10">
    <source>
        <dbReference type="PROSITE" id="PS50111"/>
    </source>
</evidence>
<dbReference type="Proteomes" id="UP001595685">
    <property type="component" value="Unassembled WGS sequence"/>
</dbReference>
<dbReference type="Gene3D" id="3.30.450.20">
    <property type="entry name" value="PAS domain"/>
    <property type="match status" value="1"/>
</dbReference>
<comment type="similarity">
    <text evidence="7">Belongs to the methyl-accepting chemotaxis (MCP) protein family.</text>
</comment>
<dbReference type="SUPFAM" id="SSF58104">
    <property type="entry name" value="Methyl-accepting chemotaxis protein (MCP) signaling domain"/>
    <property type="match status" value="1"/>
</dbReference>
<dbReference type="InterPro" id="IPR003660">
    <property type="entry name" value="HAMP_dom"/>
</dbReference>
<evidence type="ECO:0000256" key="3">
    <source>
        <dbReference type="ARBA" id="ARBA00022692"/>
    </source>
</evidence>
<evidence type="ECO:0000259" key="11">
    <source>
        <dbReference type="PROSITE" id="PS50885"/>
    </source>
</evidence>
<dbReference type="Pfam" id="PF17200">
    <property type="entry name" value="sCache_2"/>
    <property type="match status" value="1"/>
</dbReference>
<dbReference type="EMBL" id="JBHRWW010000002">
    <property type="protein sequence ID" value="MFC3687519.1"/>
    <property type="molecule type" value="Genomic_DNA"/>
</dbReference>
<keyword evidence="2" id="KW-1003">Cell membrane</keyword>
<dbReference type="InterPro" id="IPR004089">
    <property type="entry name" value="MCPsignal_dom"/>
</dbReference>
<accession>A0ABV7WCI3</accession>
<organism evidence="12 13">
    <name type="scientific">Aquipuribacter hungaricus</name>
    <dbReference type="NCBI Taxonomy" id="545624"/>
    <lineage>
        <taxon>Bacteria</taxon>
        <taxon>Bacillati</taxon>
        <taxon>Actinomycetota</taxon>
        <taxon>Actinomycetes</taxon>
        <taxon>Micrococcales</taxon>
        <taxon>Intrasporangiaceae</taxon>
        <taxon>Aquipuribacter</taxon>
    </lineage>
</organism>
<evidence type="ECO:0000313" key="12">
    <source>
        <dbReference type="EMBL" id="MFC3687519.1"/>
    </source>
</evidence>
<dbReference type="CDD" id="cd06225">
    <property type="entry name" value="HAMP"/>
    <property type="match status" value="1"/>
</dbReference>
<dbReference type="PROSITE" id="PS50885">
    <property type="entry name" value="HAMP"/>
    <property type="match status" value="1"/>
</dbReference>
<feature type="transmembrane region" description="Helical" evidence="9">
    <location>
        <begin position="200"/>
        <end position="222"/>
    </location>
</feature>
<dbReference type="InterPro" id="IPR004090">
    <property type="entry name" value="Chemotax_Me-accpt_rcpt"/>
</dbReference>
<proteinExistence type="inferred from homology"/>
<gene>
    <name evidence="12" type="ORF">ACFOLH_04115</name>
</gene>
<dbReference type="Gene3D" id="1.10.287.950">
    <property type="entry name" value="Methyl-accepting chemotaxis protein"/>
    <property type="match status" value="1"/>
</dbReference>
<reference evidence="13" key="1">
    <citation type="journal article" date="2019" name="Int. J. Syst. Evol. Microbiol.">
        <title>The Global Catalogue of Microorganisms (GCM) 10K type strain sequencing project: providing services to taxonomists for standard genome sequencing and annotation.</title>
        <authorList>
            <consortium name="The Broad Institute Genomics Platform"/>
            <consortium name="The Broad Institute Genome Sequencing Center for Infectious Disease"/>
            <person name="Wu L."/>
            <person name="Ma J."/>
        </authorList>
    </citation>
    <scope>NUCLEOTIDE SEQUENCE [LARGE SCALE GENOMIC DNA]</scope>
    <source>
        <strain evidence="13">NCAIM B.02333</strain>
    </source>
</reference>
<evidence type="ECO:0000256" key="4">
    <source>
        <dbReference type="ARBA" id="ARBA00022989"/>
    </source>
</evidence>
<dbReference type="PROSITE" id="PS50111">
    <property type="entry name" value="CHEMOTAXIS_TRANSDUC_2"/>
    <property type="match status" value="1"/>
</dbReference>
<sequence>MSSQLSPLVRPSRWRRVSLRTRLLALVVAAVLGMVTVAVIGALQVRSTIEAEQRQTAQSAVETALGVVAYFGSQEEAGVLDREEAQAAAKDALRELRYAGEEYFWVNDMTPSMVMHPVKPELDGTDLSANEDPTGKKLFVEMVDVVERDGSGFVSYMWPKPGEEDPQPKVSFVAGYEPWGWVVGSGVYVADLDGAFRAELLGMLLWCLPVVALTVVLSLLVARSISRPLREMTDVLGTGDLGRRLPTDGSGTELDRLAVAVNTTLGAVAEVVARVTAASERLGESARTLSSTSRAIAGTAERSSGQTREVTAAADEVSSGMEAVAAGADQMGASIREIAHNATEAARVAGTAVEAARSATATVARLGESSAEISEVVKVITAIAGQTNLLALNATIEAARAGESGKGFAVVASEVKELARETAEATEHIARRIQAIQADTGSAVEAMGSVTAVIGDIDGYQTSIASAVEEQTATTGEMSRAISRAAGTGRSIAALVAEAARGTEETRDGVDEVQAAADDLVRTSRELLDSVAGFSR</sequence>
<name>A0ABV7WCI3_9MICO</name>
<comment type="subcellular location">
    <subcellularLocation>
        <location evidence="1">Cell membrane</location>
        <topology evidence="1">Multi-pass membrane protein</topology>
    </subcellularLocation>
</comment>
<evidence type="ECO:0000256" key="9">
    <source>
        <dbReference type="SAM" id="Phobius"/>
    </source>
</evidence>
<keyword evidence="4 9" id="KW-1133">Transmembrane helix</keyword>
<evidence type="ECO:0000256" key="8">
    <source>
        <dbReference type="PROSITE-ProRule" id="PRU00284"/>
    </source>
</evidence>
<dbReference type="PRINTS" id="PR00260">
    <property type="entry name" value="CHEMTRNSDUCR"/>
</dbReference>
<keyword evidence="6 8" id="KW-0807">Transducer</keyword>
<keyword evidence="3 9" id="KW-0812">Transmembrane</keyword>
<evidence type="ECO:0000313" key="13">
    <source>
        <dbReference type="Proteomes" id="UP001595685"/>
    </source>
</evidence>
<keyword evidence="13" id="KW-1185">Reference proteome</keyword>
<protein>
    <submittedName>
        <fullName evidence="12">Methyl-accepting chemotaxis protein</fullName>
    </submittedName>
</protein>
<evidence type="ECO:0000256" key="6">
    <source>
        <dbReference type="ARBA" id="ARBA00023224"/>
    </source>
</evidence>